<evidence type="ECO:0000313" key="1">
    <source>
        <dbReference type="EMBL" id="MDQ2582899.1"/>
    </source>
</evidence>
<dbReference type="PANTHER" id="PTHR47791:SF3">
    <property type="entry name" value="MEIOTICALLY UP-REGULATED GENE 191 PROTEIN"/>
    <property type="match status" value="1"/>
</dbReference>
<dbReference type="InterPro" id="IPR008928">
    <property type="entry name" value="6-hairpin_glycosidase_sf"/>
</dbReference>
<dbReference type="Gene3D" id="1.50.10.20">
    <property type="match status" value="1"/>
</dbReference>
<dbReference type="RefSeq" id="WP_306743974.1">
    <property type="nucleotide sequence ID" value="NZ_NSDM01000001.1"/>
</dbReference>
<keyword evidence="1" id="KW-0378">Hydrolase</keyword>
<dbReference type="SUPFAM" id="SSF48208">
    <property type="entry name" value="Six-hairpin glycosidases"/>
    <property type="match status" value="1"/>
</dbReference>
<proteinExistence type="predicted"/>
<reference evidence="1 2" key="1">
    <citation type="submission" date="2017-06" db="EMBL/GenBank/DDBJ databases">
        <title>Cultured bacterium strain Saccharothrix yanglingensis Hhs.015.</title>
        <authorList>
            <person name="Xia Y."/>
        </authorList>
    </citation>
    <scope>NUCLEOTIDE SEQUENCE [LARGE SCALE GENOMIC DNA]</scope>
    <source>
        <strain evidence="1 2">Hhs.015</strain>
    </source>
</reference>
<gene>
    <name evidence="1" type="ORF">CKY47_02630</name>
</gene>
<dbReference type="InterPro" id="IPR005198">
    <property type="entry name" value="Glyco_hydro_76"/>
</dbReference>
<evidence type="ECO:0000313" key="2">
    <source>
        <dbReference type="Proteomes" id="UP001225605"/>
    </source>
</evidence>
<sequence>MSTAEIHAARAGAAERAVLSRHVRRLWGLPGTALGVTRWPVGLAGRAHVRFGYWWQAHLLDCVLDAQLRAPDARRVALAGRLVRGIRLRNPGGWVNDYYDDIAWLGLALQRAEREVGISRPGALATIARRLRGAWTDHAGGGIWWKVDDDFKNVPANGPAAILLARLGEPDRAAATVDWIEEHLRDEGTGLLWDGLHVHPDGTVREVERNLYTYCQGVVLGACVELAGPHDDRAARIVDAVADHLAVDGVLRGHGGGDGGLFGGILARYLAQAALRLRRPQAARAADLVLRSAEAVWANRTAAAGGPVFGPDWARPARSPAGDAPERDLSVQLGGWMALEAAALLERDGVGRR</sequence>
<organism evidence="1 2">
    <name type="scientific">Saccharothrix yanglingensis</name>
    <dbReference type="NCBI Taxonomy" id="659496"/>
    <lineage>
        <taxon>Bacteria</taxon>
        <taxon>Bacillati</taxon>
        <taxon>Actinomycetota</taxon>
        <taxon>Actinomycetes</taxon>
        <taxon>Pseudonocardiales</taxon>
        <taxon>Pseudonocardiaceae</taxon>
        <taxon>Saccharothrix</taxon>
    </lineage>
</organism>
<accession>A0ABU0WUW3</accession>
<comment type="caution">
    <text evidence="1">The sequence shown here is derived from an EMBL/GenBank/DDBJ whole genome shotgun (WGS) entry which is preliminary data.</text>
</comment>
<dbReference type="PANTHER" id="PTHR47791">
    <property type="entry name" value="MEIOTICALLY UP-REGULATED GENE 191 PROTEIN"/>
    <property type="match status" value="1"/>
</dbReference>
<protein>
    <submittedName>
        <fullName evidence="1">Glycoside hydrolase</fullName>
    </submittedName>
</protein>
<dbReference type="Proteomes" id="UP001225605">
    <property type="component" value="Unassembled WGS sequence"/>
</dbReference>
<name>A0ABU0WUW3_9PSEU</name>
<dbReference type="Pfam" id="PF03663">
    <property type="entry name" value="Glyco_hydro_76"/>
    <property type="match status" value="1"/>
</dbReference>
<dbReference type="EMBL" id="NSDM01000001">
    <property type="protein sequence ID" value="MDQ2582899.1"/>
    <property type="molecule type" value="Genomic_DNA"/>
</dbReference>
<dbReference type="GO" id="GO:0016787">
    <property type="term" value="F:hydrolase activity"/>
    <property type="evidence" value="ECO:0007669"/>
    <property type="project" value="UniProtKB-KW"/>
</dbReference>
<keyword evidence="2" id="KW-1185">Reference proteome</keyword>
<dbReference type="InterPro" id="IPR053169">
    <property type="entry name" value="MUG_Protein"/>
</dbReference>